<proteinExistence type="predicted"/>
<reference evidence="1" key="1">
    <citation type="journal article" date="2023" name="Science">
        <title>Genome structures resolve the early diversification of teleost fishes.</title>
        <authorList>
            <person name="Parey E."/>
            <person name="Louis A."/>
            <person name="Montfort J."/>
            <person name="Bouchez O."/>
            <person name="Roques C."/>
            <person name="Iampietro C."/>
            <person name="Lluch J."/>
            <person name="Castinel A."/>
            <person name="Donnadieu C."/>
            <person name="Desvignes T."/>
            <person name="Floi Bucao C."/>
            <person name="Jouanno E."/>
            <person name="Wen M."/>
            <person name="Mejri S."/>
            <person name="Dirks R."/>
            <person name="Jansen H."/>
            <person name="Henkel C."/>
            <person name="Chen W.J."/>
            <person name="Zahm M."/>
            <person name="Cabau C."/>
            <person name="Klopp C."/>
            <person name="Thompson A.W."/>
            <person name="Robinson-Rechavi M."/>
            <person name="Braasch I."/>
            <person name="Lecointre G."/>
            <person name="Bobe J."/>
            <person name="Postlethwait J.H."/>
            <person name="Berthelot C."/>
            <person name="Roest Crollius H."/>
            <person name="Guiguen Y."/>
        </authorList>
    </citation>
    <scope>NUCLEOTIDE SEQUENCE</scope>
    <source>
        <strain evidence="1">WJC10195</strain>
    </source>
</reference>
<keyword evidence="2" id="KW-1185">Reference proteome</keyword>
<sequence length="397" mass="44759">MPAGLQSAIANGERPTAADRRQMVRVLADEVKKLETNPTRAQCLTVSHNIVRQYPKSFADADTQETGAAACSSLLSQLKNRIEHLNRNNYLAHRRAQRAVAGAFRPMRGPTDTYGCTSWQPELATGETDDSLEEQRKRMEELFLQHGVAGGERGEVNQLMESTYCLQRRMINATPHPTIVDLRNKWPFLFIPRGIYTHFQLLTDKDVRRLMEHSMIEWSRPLIEYFKQKPTNKEVQSALPTDEANVAAYIVQLLLAHFKESKEGLVLKADATATAADVQQSLTLPTSPRLIVLGETQSWMLSIEGQVVCEGTSFLSGLAALFASYYNFNLQYQDEAACTLEFIQRCFIDINPERGTKTRQGKGVSKKTGREVQKKAHTVNPHVATLLRKLMDFKCFV</sequence>
<dbReference type="Proteomes" id="UP001152622">
    <property type="component" value="Chromosome 8"/>
</dbReference>
<protein>
    <submittedName>
        <fullName evidence="1">Uncharacterized protein</fullName>
    </submittedName>
</protein>
<comment type="caution">
    <text evidence="1">The sequence shown here is derived from an EMBL/GenBank/DDBJ whole genome shotgun (WGS) entry which is preliminary data.</text>
</comment>
<organism evidence="1 2">
    <name type="scientific">Synaphobranchus kaupii</name>
    <name type="common">Kaup's arrowtooth eel</name>
    <dbReference type="NCBI Taxonomy" id="118154"/>
    <lineage>
        <taxon>Eukaryota</taxon>
        <taxon>Metazoa</taxon>
        <taxon>Chordata</taxon>
        <taxon>Craniata</taxon>
        <taxon>Vertebrata</taxon>
        <taxon>Euteleostomi</taxon>
        <taxon>Actinopterygii</taxon>
        <taxon>Neopterygii</taxon>
        <taxon>Teleostei</taxon>
        <taxon>Anguilliformes</taxon>
        <taxon>Synaphobranchidae</taxon>
        <taxon>Synaphobranchus</taxon>
    </lineage>
</organism>
<gene>
    <name evidence="1" type="ORF">SKAU_G00234420</name>
</gene>
<accession>A0A9Q1F6Q5</accession>
<dbReference type="PANTHER" id="PTHR31025">
    <property type="entry name" value="SI:CH211-196P9.1-RELATED"/>
    <property type="match status" value="1"/>
</dbReference>
<dbReference type="AlphaFoldDB" id="A0A9Q1F6Q5"/>
<evidence type="ECO:0000313" key="1">
    <source>
        <dbReference type="EMBL" id="KAJ8351966.1"/>
    </source>
</evidence>
<name>A0A9Q1F6Q5_SYNKA</name>
<dbReference type="PANTHER" id="PTHR31025:SF30">
    <property type="entry name" value="SI:DKEY-15H8.17"/>
    <property type="match status" value="1"/>
</dbReference>
<evidence type="ECO:0000313" key="2">
    <source>
        <dbReference type="Proteomes" id="UP001152622"/>
    </source>
</evidence>
<dbReference type="OrthoDB" id="8806090at2759"/>
<dbReference type="EMBL" id="JAINUF010000008">
    <property type="protein sequence ID" value="KAJ8351966.1"/>
    <property type="molecule type" value="Genomic_DNA"/>
</dbReference>